<protein>
    <submittedName>
        <fullName evidence="2">GNAT family N-acetyltransferase</fullName>
    </submittedName>
</protein>
<gene>
    <name evidence="2" type="ORF">JHL15_13435</name>
</gene>
<dbReference type="InterPro" id="IPR016181">
    <property type="entry name" value="Acyl_CoA_acyltransferase"/>
</dbReference>
<dbReference type="InterPro" id="IPR051531">
    <property type="entry name" value="N-acetyltransferase"/>
</dbReference>
<comment type="caution">
    <text evidence="2">The sequence shown here is derived from an EMBL/GenBank/DDBJ whole genome shotgun (WGS) entry which is preliminary data.</text>
</comment>
<accession>A0ABS1FX38</accession>
<evidence type="ECO:0000313" key="2">
    <source>
        <dbReference type="EMBL" id="MBK1896764.1"/>
    </source>
</evidence>
<reference evidence="3" key="1">
    <citation type="submission" date="2021-01" db="EMBL/GenBank/DDBJ databases">
        <title>Genome public.</title>
        <authorList>
            <person name="Liu C."/>
            <person name="Sun Q."/>
        </authorList>
    </citation>
    <scope>NUCLEOTIDE SEQUENCE [LARGE SCALE GENOMIC DNA]</scope>
    <source>
        <strain evidence="3">YIM B02567</strain>
    </source>
</reference>
<dbReference type="PANTHER" id="PTHR43792:SF1">
    <property type="entry name" value="N-ACETYLTRANSFERASE DOMAIN-CONTAINING PROTEIN"/>
    <property type="match status" value="1"/>
</dbReference>
<name>A0ABS1FX38_9FLAO</name>
<dbReference type="Proteomes" id="UP000628669">
    <property type="component" value="Unassembled WGS sequence"/>
</dbReference>
<keyword evidence="3" id="KW-1185">Reference proteome</keyword>
<organism evidence="2 3">
    <name type="scientific">Chryseobacterium paridis</name>
    <dbReference type="NCBI Taxonomy" id="2800328"/>
    <lineage>
        <taxon>Bacteria</taxon>
        <taxon>Pseudomonadati</taxon>
        <taxon>Bacteroidota</taxon>
        <taxon>Flavobacteriia</taxon>
        <taxon>Flavobacteriales</taxon>
        <taxon>Weeksellaceae</taxon>
        <taxon>Chryseobacterium group</taxon>
        <taxon>Chryseobacterium</taxon>
    </lineage>
</organism>
<dbReference type="InterPro" id="IPR000182">
    <property type="entry name" value="GNAT_dom"/>
</dbReference>
<dbReference type="EMBL" id="JAENHK010000010">
    <property type="protein sequence ID" value="MBK1896764.1"/>
    <property type="molecule type" value="Genomic_DNA"/>
</dbReference>
<feature type="domain" description="N-acetyltransferase" evidence="1">
    <location>
        <begin position="18"/>
        <end position="178"/>
    </location>
</feature>
<dbReference type="RefSeq" id="WP_200246491.1">
    <property type="nucleotide sequence ID" value="NZ_JAENHK010000010.1"/>
</dbReference>
<sequence length="189" mass="22293">MITKETEHKNYIFQSDRLGFRDWLPSDIEIMSEINADPKVMEFFPAIQSKQETLEFIERMQNQLKAKGFCYFAVDKLDTKEFIGFIGLSEQNFESDFTPCIDIGWRIRVEDWNNGYATEGAKRCLEYAFHDLKIKKINSIAPLINVRSEAVMKKIGMHKIKNFLHPRLHDTPRLQECVLYEIHQNQNQN</sequence>
<dbReference type="Pfam" id="PF13302">
    <property type="entry name" value="Acetyltransf_3"/>
    <property type="match status" value="1"/>
</dbReference>
<dbReference type="PROSITE" id="PS51186">
    <property type="entry name" value="GNAT"/>
    <property type="match status" value="1"/>
</dbReference>
<evidence type="ECO:0000313" key="3">
    <source>
        <dbReference type="Proteomes" id="UP000628669"/>
    </source>
</evidence>
<proteinExistence type="predicted"/>
<dbReference type="PANTHER" id="PTHR43792">
    <property type="entry name" value="GNAT FAMILY, PUTATIVE (AFU_ORTHOLOGUE AFUA_3G00765)-RELATED-RELATED"/>
    <property type="match status" value="1"/>
</dbReference>
<evidence type="ECO:0000259" key="1">
    <source>
        <dbReference type="PROSITE" id="PS51186"/>
    </source>
</evidence>
<dbReference type="SUPFAM" id="SSF55729">
    <property type="entry name" value="Acyl-CoA N-acyltransferases (Nat)"/>
    <property type="match status" value="1"/>
</dbReference>
<dbReference type="Gene3D" id="3.40.630.30">
    <property type="match status" value="1"/>
</dbReference>